<dbReference type="RefSeq" id="WP_343047290.1">
    <property type="nucleotide sequence ID" value="NZ_JACCFP010000001.1"/>
</dbReference>
<keyword evidence="6" id="KW-1185">Reference proteome</keyword>
<dbReference type="PANTHER" id="PTHR30222">
    <property type="entry name" value="SPERMIDINE/PUTRESCINE-BINDING PERIPLASMIC PROTEIN"/>
    <property type="match status" value="1"/>
</dbReference>
<keyword evidence="3" id="KW-0732">Signal</keyword>
<dbReference type="GO" id="GO:0042597">
    <property type="term" value="C:periplasmic space"/>
    <property type="evidence" value="ECO:0007669"/>
    <property type="project" value="UniProtKB-SubCell"/>
</dbReference>
<dbReference type="PANTHER" id="PTHR30222:SF17">
    <property type="entry name" value="SPERMIDINE_PUTRESCINE-BINDING PERIPLASMIC PROTEIN"/>
    <property type="match status" value="1"/>
</dbReference>
<dbReference type="PRINTS" id="PR00909">
    <property type="entry name" value="SPERMDNBNDNG"/>
</dbReference>
<dbReference type="GO" id="GO:0019808">
    <property type="term" value="F:polyamine binding"/>
    <property type="evidence" value="ECO:0007669"/>
    <property type="project" value="InterPro"/>
</dbReference>
<reference evidence="5 6" key="1">
    <citation type="submission" date="2020-07" db="EMBL/GenBank/DDBJ databases">
        <title>Sequencing the genomes of 1000 actinobacteria strains.</title>
        <authorList>
            <person name="Klenk H.-P."/>
        </authorList>
    </citation>
    <scope>NUCLEOTIDE SEQUENCE [LARGE SCALE GENOMIC DNA]</scope>
    <source>
        <strain evidence="5 6">DSM 103833</strain>
    </source>
</reference>
<name>A0A853CAQ6_9ACTN</name>
<comment type="subcellular location">
    <subcellularLocation>
        <location evidence="1">Periplasm</location>
    </subcellularLocation>
</comment>
<dbReference type="GO" id="GO:0015846">
    <property type="term" value="P:polyamine transport"/>
    <property type="evidence" value="ECO:0007669"/>
    <property type="project" value="InterPro"/>
</dbReference>
<dbReference type="InterPro" id="IPR006311">
    <property type="entry name" value="TAT_signal"/>
</dbReference>
<proteinExistence type="predicted"/>
<evidence type="ECO:0000313" key="5">
    <source>
        <dbReference type="EMBL" id="NYJ03293.1"/>
    </source>
</evidence>
<organism evidence="5 6">
    <name type="scientific">Nocardioides thalensis</name>
    <dbReference type="NCBI Taxonomy" id="1914755"/>
    <lineage>
        <taxon>Bacteria</taxon>
        <taxon>Bacillati</taxon>
        <taxon>Actinomycetota</taxon>
        <taxon>Actinomycetes</taxon>
        <taxon>Propionibacteriales</taxon>
        <taxon>Nocardioidaceae</taxon>
        <taxon>Nocardioides</taxon>
    </lineage>
</organism>
<dbReference type="Proteomes" id="UP000530424">
    <property type="component" value="Unassembled WGS sequence"/>
</dbReference>
<comment type="caution">
    <text evidence="5">The sequence shown here is derived from an EMBL/GenBank/DDBJ whole genome shotgun (WGS) entry which is preliminary data.</text>
</comment>
<keyword evidence="2" id="KW-0813">Transport</keyword>
<dbReference type="InterPro" id="IPR001188">
    <property type="entry name" value="Sperm_putr-bd"/>
</dbReference>
<dbReference type="Pfam" id="PF13416">
    <property type="entry name" value="SBP_bac_8"/>
    <property type="match status" value="1"/>
</dbReference>
<dbReference type="CDD" id="cd13590">
    <property type="entry name" value="PBP2_PotD_PotF_like"/>
    <property type="match status" value="1"/>
</dbReference>
<dbReference type="EMBL" id="JACCFP010000001">
    <property type="protein sequence ID" value="NYJ03293.1"/>
    <property type="molecule type" value="Genomic_DNA"/>
</dbReference>
<keyword evidence="4" id="KW-0574">Periplasm</keyword>
<evidence type="ECO:0000256" key="2">
    <source>
        <dbReference type="ARBA" id="ARBA00022448"/>
    </source>
</evidence>
<dbReference type="InterPro" id="IPR006059">
    <property type="entry name" value="SBP"/>
</dbReference>
<protein>
    <submittedName>
        <fullName evidence="5">Spermidine/putrescine transport system substrate-binding protein</fullName>
    </submittedName>
</protein>
<evidence type="ECO:0000256" key="3">
    <source>
        <dbReference type="ARBA" id="ARBA00022729"/>
    </source>
</evidence>
<gene>
    <name evidence="5" type="ORF">HNR19_003991</name>
</gene>
<dbReference type="Gene3D" id="3.40.190.10">
    <property type="entry name" value="Periplasmic binding protein-like II"/>
    <property type="match status" value="2"/>
</dbReference>
<evidence type="ECO:0000313" key="6">
    <source>
        <dbReference type="Proteomes" id="UP000530424"/>
    </source>
</evidence>
<accession>A0A853CAQ6</accession>
<dbReference type="PROSITE" id="PS51318">
    <property type="entry name" value="TAT"/>
    <property type="match status" value="1"/>
</dbReference>
<dbReference type="AlphaFoldDB" id="A0A853CAQ6"/>
<evidence type="ECO:0000256" key="1">
    <source>
        <dbReference type="ARBA" id="ARBA00004418"/>
    </source>
</evidence>
<evidence type="ECO:0000256" key="4">
    <source>
        <dbReference type="ARBA" id="ARBA00022764"/>
    </source>
</evidence>
<sequence length="396" mass="43991">MSEQPARRSTLSRRGFLKAGGALGFAGLSAAALNLPFFDVDGVSQSAAACRAPDVSETERELIISNWTGYIDPRRAEGSTLSRFQAETGIAVTYNVDVNDNAEFYAKVKNQLGECEPIDRDMIILTDWMAARMINLGWIQPLDADRIPNVHANVIEPLRGVAWDPDFKYHAPWQSGLTGIAYNAAEVGEVGSFEELISRPDLKGRITLLSEMADTMGFMLLVTGADPENFDDDDWANAIDRMRQVVQDGQLRQIAGNNYLQQLAQGSIVACEAWSGDVIQAQYDNPDIKFVVPEEGLALWSDNMMVPNKATHQANAETWMDFYYRPEIAAKLASWVNYICPVQGAQQEMEKIDASLVDNPLIFPDAEMLSNTWDFMALTDEQQQKYEGEWADVIAG</sequence>
<dbReference type="SUPFAM" id="SSF53850">
    <property type="entry name" value="Periplasmic binding protein-like II"/>
    <property type="match status" value="1"/>
</dbReference>